<dbReference type="eggNOG" id="arCOG11784">
    <property type="taxonomic scope" value="Archaea"/>
</dbReference>
<dbReference type="Pfam" id="PF03480">
    <property type="entry name" value="DctP"/>
    <property type="match status" value="1"/>
</dbReference>
<dbReference type="HOGENOM" id="CLU_036176_4_1_2"/>
<dbReference type="EMBL" id="CP001140">
    <property type="protein sequence ID" value="ACL11419.1"/>
    <property type="molecule type" value="Genomic_DNA"/>
</dbReference>
<evidence type="ECO:0000256" key="4">
    <source>
        <dbReference type="SAM" id="Phobius"/>
    </source>
</evidence>
<dbReference type="PANTHER" id="PTHR33376">
    <property type="match status" value="1"/>
</dbReference>
<keyword evidence="2" id="KW-0813">Transport</keyword>
<dbReference type="STRING" id="490899.DKAM_1093"/>
<dbReference type="AlphaFoldDB" id="B8D5N8"/>
<dbReference type="InterPro" id="IPR038404">
    <property type="entry name" value="TRAP_DctP_sf"/>
</dbReference>
<dbReference type="Proteomes" id="UP000006903">
    <property type="component" value="Chromosome"/>
</dbReference>
<dbReference type="Gene3D" id="3.40.190.170">
    <property type="entry name" value="Bacterial extracellular solute-binding protein, family 7"/>
    <property type="match status" value="1"/>
</dbReference>
<evidence type="ECO:0000256" key="2">
    <source>
        <dbReference type="ARBA" id="ARBA00022448"/>
    </source>
</evidence>
<dbReference type="PANTHER" id="PTHR33376:SF7">
    <property type="entry name" value="C4-DICARBOXYLATE-BINDING PROTEIN DCTB"/>
    <property type="match status" value="1"/>
</dbReference>
<dbReference type="GO" id="GO:0055085">
    <property type="term" value="P:transmembrane transport"/>
    <property type="evidence" value="ECO:0007669"/>
    <property type="project" value="InterPro"/>
</dbReference>
<protein>
    <submittedName>
        <fullName evidence="5">TRAP dicarboxylate transporter, DctP subunit</fullName>
    </submittedName>
</protein>
<sequence length="367" mass="40701">MMSRTAKSISTAMAIIIAIVLAIIGGVAGYFMGSSTASTVTITETKTGTGATTSESPQYVLHVAWITAPSPYDTHTYFFYRFKEKVESRTNGKVQIVLHPGGELGDQSQYLELMKTGDLFMATIEVSRFSSYTNALNFLSYPGLFRSTDEAMAFAESDWLLNYSNQVLNQYGWVVLGITVGGARYFLSVPEKPITSLDSFNGLKLRVMGSPVYVEAAQALGANPQTLPYSECYTLLQTKAIDAMENEIAAIISMRFYEVAPNIALIPWAYAWHFVVASKKILDKLPSDIRQIIIDTAKETSSEKNAWGLFVERVTGIQFLVSHGARIIQVDTKPIFDRLEQGFLSKHLNEIPEGARQWLQNYRSTTG</sequence>
<dbReference type="CDD" id="cd13603">
    <property type="entry name" value="PBP2_TRAP_Siap_TeaA_like"/>
    <property type="match status" value="1"/>
</dbReference>
<evidence type="ECO:0000313" key="5">
    <source>
        <dbReference type="EMBL" id="ACL11419.1"/>
    </source>
</evidence>
<organism evidence="5 6">
    <name type="scientific">Desulfurococcus amylolyticus (strain DSM 18924 / JCM 16383 / VKM B-2413 / 1221n)</name>
    <name type="common">Desulfurococcus kamchatkensis</name>
    <dbReference type="NCBI Taxonomy" id="490899"/>
    <lineage>
        <taxon>Archaea</taxon>
        <taxon>Thermoproteota</taxon>
        <taxon>Thermoprotei</taxon>
        <taxon>Desulfurococcales</taxon>
        <taxon>Desulfurococcaceae</taxon>
        <taxon>Desulfurococcus</taxon>
    </lineage>
</organism>
<evidence type="ECO:0000256" key="1">
    <source>
        <dbReference type="ARBA" id="ARBA00009023"/>
    </source>
</evidence>
<feature type="transmembrane region" description="Helical" evidence="4">
    <location>
        <begin position="12"/>
        <end position="32"/>
    </location>
</feature>
<comment type="similarity">
    <text evidence="1">Belongs to the bacterial solute-binding protein 7 family.</text>
</comment>
<dbReference type="NCBIfam" id="NF037995">
    <property type="entry name" value="TRAP_S1"/>
    <property type="match status" value="1"/>
</dbReference>
<proteinExistence type="inferred from homology"/>
<dbReference type="InterPro" id="IPR018389">
    <property type="entry name" value="DctP_fam"/>
</dbReference>
<name>B8D5N8_DESA1</name>
<keyword evidence="4" id="KW-0472">Membrane</keyword>
<keyword evidence="4" id="KW-0812">Transmembrane</keyword>
<evidence type="ECO:0000313" key="6">
    <source>
        <dbReference type="Proteomes" id="UP000006903"/>
    </source>
</evidence>
<evidence type="ECO:0000256" key="3">
    <source>
        <dbReference type="ARBA" id="ARBA00022729"/>
    </source>
</evidence>
<reference evidence="5 6" key="1">
    <citation type="journal article" date="2009" name="J. Bacteriol.">
        <title>Complete genome sequence of the anaerobic, protein-degrading hyperthermophilic crenarchaeon Desulfurococcus kamchatkensis.</title>
        <authorList>
            <person name="Ravin N.V."/>
            <person name="Mardanov A.V."/>
            <person name="Beletsky A.V."/>
            <person name="Kublanov I.V."/>
            <person name="Kolganova T.V."/>
            <person name="Lebedinsky A.V."/>
            <person name="Chernyh N.A."/>
            <person name="Bonch-Osmolovskaya E.A."/>
            <person name="Skryabin K.G."/>
        </authorList>
    </citation>
    <scope>NUCLEOTIDE SEQUENCE [LARGE SCALE GENOMIC DNA]</scope>
    <source>
        <strain evidence="6">DSM 18924 / JCM 16383 / VKM B-2413 / 1221n</strain>
    </source>
</reference>
<gene>
    <name evidence="5" type="ordered locus">DKAM_1093</name>
</gene>
<keyword evidence="4" id="KW-1133">Transmembrane helix</keyword>
<dbReference type="KEGG" id="dka:DKAM_1093"/>
<accession>B8D5N8</accession>
<keyword evidence="3" id="KW-0732">Signal</keyword>